<protein>
    <submittedName>
        <fullName evidence="2">Uncharacterized protein</fullName>
    </submittedName>
</protein>
<gene>
    <name evidence="2" type="ORF">EOD43_08240</name>
</gene>
<proteinExistence type="predicted"/>
<dbReference type="Proteomes" id="UP000282971">
    <property type="component" value="Unassembled WGS sequence"/>
</dbReference>
<dbReference type="RefSeq" id="WP_127742859.1">
    <property type="nucleotide sequence ID" value="NZ_SACN01000001.1"/>
</dbReference>
<comment type="caution">
    <text evidence="2">The sequence shown here is derived from an EMBL/GenBank/DDBJ whole genome shotgun (WGS) entry which is preliminary data.</text>
</comment>
<feature type="chain" id="PRO_5019392325" evidence="1">
    <location>
        <begin position="25"/>
        <end position="171"/>
    </location>
</feature>
<dbReference type="EMBL" id="SACN01000001">
    <property type="protein sequence ID" value="RVT93839.1"/>
    <property type="molecule type" value="Genomic_DNA"/>
</dbReference>
<sequence>MRKTDGIALLGAGLMTFWSGTALAQAAACATPPATGARLAGDLKLAEEGHAIDISNDSDSDAVVKLRHVETGKLAASFYIAHSDSMTIEGVPDGEYLLQYAFGPGLGADCRTLSSIIKANQMPGADDLRTETIDDEDHTETKRHSVSYALSVSQDANMRAVGISAAAFNAD</sequence>
<evidence type="ECO:0000313" key="2">
    <source>
        <dbReference type="EMBL" id="RVT93839.1"/>
    </source>
</evidence>
<accession>A0A437M859</accession>
<dbReference type="OrthoDB" id="7319410at2"/>
<reference evidence="2 3" key="1">
    <citation type="submission" date="2019-01" db="EMBL/GenBank/DDBJ databases">
        <authorList>
            <person name="Chen W.-M."/>
        </authorList>
    </citation>
    <scope>NUCLEOTIDE SEQUENCE [LARGE SCALE GENOMIC DNA]</scope>
    <source>
        <strain evidence="2 3">CCP-7</strain>
    </source>
</reference>
<evidence type="ECO:0000313" key="3">
    <source>
        <dbReference type="Proteomes" id="UP000282971"/>
    </source>
</evidence>
<feature type="signal peptide" evidence="1">
    <location>
        <begin position="1"/>
        <end position="24"/>
    </location>
</feature>
<keyword evidence="1" id="KW-0732">Signal</keyword>
<keyword evidence="3" id="KW-1185">Reference proteome</keyword>
<evidence type="ECO:0000256" key="1">
    <source>
        <dbReference type="SAM" id="SignalP"/>
    </source>
</evidence>
<dbReference type="AlphaFoldDB" id="A0A437M859"/>
<name>A0A437M859_9SPHN</name>
<organism evidence="2 3">
    <name type="scientific">Sphingomonas crocodyli</name>
    <dbReference type="NCBI Taxonomy" id="1979270"/>
    <lineage>
        <taxon>Bacteria</taxon>
        <taxon>Pseudomonadati</taxon>
        <taxon>Pseudomonadota</taxon>
        <taxon>Alphaproteobacteria</taxon>
        <taxon>Sphingomonadales</taxon>
        <taxon>Sphingomonadaceae</taxon>
        <taxon>Sphingomonas</taxon>
    </lineage>
</organism>